<evidence type="ECO:0000313" key="2">
    <source>
        <dbReference type="Proteomes" id="UP000295184"/>
    </source>
</evidence>
<accession>A0A4R1QC48</accession>
<proteinExistence type="predicted"/>
<dbReference type="STRING" id="1650663.GCA_001486665_01201"/>
<dbReference type="RefSeq" id="WP_058963675.1">
    <property type="nucleotide sequence ID" value="NZ_CABKVM010000015.1"/>
</dbReference>
<dbReference type="AlphaFoldDB" id="A0A4R1QC48"/>
<protein>
    <submittedName>
        <fullName evidence="1">Uncharacterized protein DUF1836</fullName>
    </submittedName>
</protein>
<dbReference type="PANTHER" id="PTHR40056:SF1">
    <property type="entry name" value="DUF1836 DOMAIN-CONTAINING PROTEIN"/>
    <property type="match status" value="1"/>
</dbReference>
<dbReference type="InterPro" id="IPR014975">
    <property type="entry name" value="DUF1836"/>
</dbReference>
<dbReference type="PANTHER" id="PTHR40056">
    <property type="entry name" value="HYPOTHETICAL CYTOSOLIC PROTEIN"/>
    <property type="match status" value="1"/>
</dbReference>
<name>A0A4R1QC48_9FIRM</name>
<dbReference type="GeneID" id="97382356"/>
<evidence type="ECO:0000313" key="1">
    <source>
        <dbReference type="EMBL" id="TCL47994.1"/>
    </source>
</evidence>
<gene>
    <name evidence="1" type="ORF">EDD77_1605</name>
</gene>
<dbReference type="Pfam" id="PF08876">
    <property type="entry name" value="DUF1836"/>
    <property type="match status" value="1"/>
</dbReference>
<reference evidence="1 2" key="1">
    <citation type="submission" date="2019-03" db="EMBL/GenBank/DDBJ databases">
        <title>Genomic Encyclopedia of Type Strains, Phase IV (KMG-IV): sequencing the most valuable type-strain genomes for metagenomic binning, comparative biology and taxonomic classification.</title>
        <authorList>
            <person name="Goeker M."/>
        </authorList>
    </citation>
    <scope>NUCLEOTIDE SEQUENCE [LARGE SCALE GENOMIC DNA]</scope>
    <source>
        <strain evidence="1 2">DSM 100451</strain>
    </source>
</reference>
<dbReference type="EMBL" id="SLUM01000060">
    <property type="protein sequence ID" value="TCL47994.1"/>
    <property type="molecule type" value="Genomic_DNA"/>
</dbReference>
<dbReference type="Proteomes" id="UP000295184">
    <property type="component" value="Unassembled WGS sequence"/>
</dbReference>
<sequence length="180" mass="19989">MKQGFENSGLAQEVLGFHCPRWAELPGIALYMDQVTGYINEIFSPIAPQEQQITLTKAMVNNYVKQRVMSPPVNKKYDRAHMAYLVTICALKQVFSIPEIGSMIQAQMDHCPVEQAYDCFCQELENALQAVFQGQAAPTRIGSEQNPAAITLLRGAVQAYASKVYVQKRLAFAEQAGGQE</sequence>
<organism evidence="1 2">
    <name type="scientific">Allofournierella massiliensis</name>
    <dbReference type="NCBI Taxonomy" id="1650663"/>
    <lineage>
        <taxon>Bacteria</taxon>
        <taxon>Bacillati</taxon>
        <taxon>Bacillota</taxon>
        <taxon>Clostridia</taxon>
        <taxon>Eubacteriales</taxon>
        <taxon>Oscillospiraceae</taxon>
        <taxon>Allofournierella</taxon>
    </lineage>
</organism>
<comment type="caution">
    <text evidence="1">The sequence shown here is derived from an EMBL/GenBank/DDBJ whole genome shotgun (WGS) entry which is preliminary data.</text>
</comment>